<protein>
    <submittedName>
        <fullName evidence="2">Uncharacterized protein</fullName>
    </submittedName>
</protein>
<dbReference type="OrthoDB" id="537467at2759"/>
<gene>
    <name evidence="2" type="ORF">M501DRAFT_937700</name>
</gene>
<feature type="compositionally biased region" description="Basic and acidic residues" evidence="1">
    <location>
        <begin position="206"/>
        <end position="217"/>
    </location>
</feature>
<reference evidence="2" key="1">
    <citation type="journal article" date="2020" name="Stud. Mycol.">
        <title>101 Dothideomycetes genomes: a test case for predicting lifestyles and emergence of pathogens.</title>
        <authorList>
            <person name="Haridas S."/>
            <person name="Albert R."/>
            <person name="Binder M."/>
            <person name="Bloem J."/>
            <person name="Labutti K."/>
            <person name="Salamov A."/>
            <person name="Andreopoulos B."/>
            <person name="Baker S."/>
            <person name="Barry K."/>
            <person name="Bills G."/>
            <person name="Bluhm B."/>
            <person name="Cannon C."/>
            <person name="Castanera R."/>
            <person name="Culley D."/>
            <person name="Daum C."/>
            <person name="Ezra D."/>
            <person name="Gonzalez J."/>
            <person name="Henrissat B."/>
            <person name="Kuo A."/>
            <person name="Liang C."/>
            <person name="Lipzen A."/>
            <person name="Lutzoni F."/>
            <person name="Magnuson J."/>
            <person name="Mondo S."/>
            <person name="Nolan M."/>
            <person name="Ohm R."/>
            <person name="Pangilinan J."/>
            <person name="Park H.-J."/>
            <person name="Ramirez L."/>
            <person name="Alfaro M."/>
            <person name="Sun H."/>
            <person name="Tritt A."/>
            <person name="Yoshinaga Y."/>
            <person name="Zwiers L.-H."/>
            <person name="Turgeon B."/>
            <person name="Goodwin S."/>
            <person name="Spatafora J."/>
            <person name="Crous P."/>
            <person name="Grigoriev I."/>
        </authorList>
    </citation>
    <scope>NUCLEOTIDE SEQUENCE</scope>
    <source>
        <strain evidence="2">CBS 101060</strain>
    </source>
</reference>
<evidence type="ECO:0000313" key="2">
    <source>
        <dbReference type="EMBL" id="KAF2837472.1"/>
    </source>
</evidence>
<dbReference type="Proteomes" id="UP000799429">
    <property type="component" value="Unassembled WGS sequence"/>
</dbReference>
<feature type="compositionally biased region" description="Basic and acidic residues" evidence="1">
    <location>
        <begin position="249"/>
        <end position="278"/>
    </location>
</feature>
<feature type="region of interest" description="Disordered" evidence="1">
    <location>
        <begin position="44"/>
        <end position="66"/>
    </location>
</feature>
<comment type="caution">
    <text evidence="2">The sequence shown here is derived from an EMBL/GenBank/DDBJ whole genome shotgun (WGS) entry which is preliminary data.</text>
</comment>
<dbReference type="EMBL" id="MU006099">
    <property type="protein sequence ID" value="KAF2837472.1"/>
    <property type="molecule type" value="Genomic_DNA"/>
</dbReference>
<evidence type="ECO:0000313" key="3">
    <source>
        <dbReference type="Proteomes" id="UP000799429"/>
    </source>
</evidence>
<accession>A0A9P4S8Z7</accession>
<name>A0A9P4S8Z7_9PEZI</name>
<evidence type="ECO:0000256" key="1">
    <source>
        <dbReference type="SAM" id="MobiDB-lite"/>
    </source>
</evidence>
<proteinExistence type="predicted"/>
<keyword evidence="3" id="KW-1185">Reference proteome</keyword>
<feature type="region of interest" description="Disordered" evidence="1">
    <location>
        <begin position="81"/>
        <end position="278"/>
    </location>
</feature>
<feature type="compositionally biased region" description="Polar residues" evidence="1">
    <location>
        <begin position="97"/>
        <end position="106"/>
    </location>
</feature>
<organism evidence="2 3">
    <name type="scientific">Patellaria atrata CBS 101060</name>
    <dbReference type="NCBI Taxonomy" id="1346257"/>
    <lineage>
        <taxon>Eukaryota</taxon>
        <taxon>Fungi</taxon>
        <taxon>Dikarya</taxon>
        <taxon>Ascomycota</taxon>
        <taxon>Pezizomycotina</taxon>
        <taxon>Dothideomycetes</taxon>
        <taxon>Dothideomycetes incertae sedis</taxon>
        <taxon>Patellariales</taxon>
        <taxon>Patellariaceae</taxon>
        <taxon>Patellaria</taxon>
    </lineage>
</organism>
<sequence>MSWMDSWSRPSKHAITPPPYYLTQGEATPYCHTCGRLISSRKIEAASSTQPPKYCSGGCRSKKPGRLDRRIEETFVALLEGQQPSWIKEQQEAPNAANPSTDNAPQTAPPTSKPKEKFKPHKKTKGDTRRLITCDEVESVVFGSRFDPSKTSGRKKNKASRIIGSGTSEPEPEPQNKTDEEDANLTAASLTAGEDSLSDTTSADGDAAKALDADPRRAALTVDNATAYMGGKIRPPQEKSDVNGSVGGEKGRAEREDETEENKRKREEGARKAEEREMVKRAARRGVVFGFVEEGGKVRRKCEAVMNAAVVEPSFAKGEWGIRWREKE</sequence>
<dbReference type="AlphaFoldDB" id="A0A9P4S8Z7"/>